<dbReference type="KEGG" id="vg:77931825"/>
<dbReference type="Proteomes" id="UP000270301">
    <property type="component" value="Segment"/>
</dbReference>
<evidence type="ECO:0000313" key="1">
    <source>
        <dbReference type="EMBL" id="AYR00920.1"/>
    </source>
</evidence>
<dbReference type="RefSeq" id="YP_010655953.1">
    <property type="nucleotide sequence ID" value="NC_070833.1"/>
</dbReference>
<organism evidence="1 2">
    <name type="scientific">Arthrobacter phage Hestia</name>
    <dbReference type="NCBI Taxonomy" id="2419609"/>
    <lineage>
        <taxon>Viruses</taxon>
        <taxon>Duplodnaviria</taxon>
        <taxon>Heunggongvirae</taxon>
        <taxon>Uroviricota</taxon>
        <taxon>Caudoviricetes</taxon>
        <taxon>Hestiavirus</taxon>
        <taxon>Hestiavirus hestia</taxon>
    </lineage>
</organism>
<reference evidence="1 2" key="1">
    <citation type="submission" date="2018-09" db="EMBL/GenBank/DDBJ databases">
        <authorList>
            <person name="Ulbrich M.C."/>
            <person name="Stoner T.H."/>
            <person name="Garlena R.A."/>
            <person name="Russell D.A."/>
            <person name="Pope W.H."/>
            <person name="Jacobs-Sera D."/>
            <person name="Hatfull G.F."/>
        </authorList>
    </citation>
    <scope>NUCLEOTIDE SEQUENCE [LARGE SCALE GENOMIC DNA]</scope>
</reference>
<gene>
    <name evidence="1" type="primary">42</name>
    <name evidence="1" type="ORF">PBI_HESTIA_42</name>
</gene>
<sequence>MRGFFDAMQPDARLFHVVLECAMEYTMGYTKAASPLAQSSKKPPETLSFRGFFPSFLSESN</sequence>
<accession>A0A3G3M3D8</accession>
<evidence type="ECO:0000313" key="2">
    <source>
        <dbReference type="Proteomes" id="UP000270301"/>
    </source>
</evidence>
<protein>
    <submittedName>
        <fullName evidence="1">Uncharacterized protein</fullName>
    </submittedName>
</protein>
<keyword evidence="2" id="KW-1185">Reference proteome</keyword>
<dbReference type="EMBL" id="MH910036">
    <property type="protein sequence ID" value="AYR00920.1"/>
    <property type="molecule type" value="Genomic_DNA"/>
</dbReference>
<proteinExistence type="predicted"/>
<dbReference type="GeneID" id="77931825"/>
<name>A0A3G3M3D8_9CAUD</name>